<reference evidence="3" key="1">
    <citation type="submission" date="2016-10" db="EMBL/GenBank/DDBJ databases">
        <authorList>
            <person name="Varghese N."/>
            <person name="Submissions S."/>
        </authorList>
    </citation>
    <scope>NUCLEOTIDE SEQUENCE [LARGE SCALE GENOMIC DNA]</scope>
    <source>
        <strain evidence="3">JCM 2783</strain>
    </source>
</reference>
<dbReference type="RefSeq" id="WP_093506396.1">
    <property type="nucleotide sequence ID" value="NZ_BSSG01000009.1"/>
</dbReference>
<name>A0A1I1XZ52_PSEOC</name>
<dbReference type="AlphaFoldDB" id="A0A1I1XZ52"/>
<gene>
    <name evidence="2" type="ORF">SAMN05216372_10977</name>
</gene>
<dbReference type="Pfam" id="PF14300">
    <property type="entry name" value="DMP19"/>
    <property type="match status" value="1"/>
</dbReference>
<dbReference type="Gene3D" id="3.30.2020.40">
    <property type="entry name" value="Uncharacterised protein PF10387, DUF2442"/>
    <property type="match status" value="1"/>
</dbReference>
<proteinExistence type="predicted"/>
<evidence type="ECO:0000313" key="3">
    <source>
        <dbReference type="Proteomes" id="UP000243950"/>
    </source>
</evidence>
<keyword evidence="3" id="KW-1185">Reference proteome</keyword>
<sequence length="222" mass="25294">MIHPLHAELGCLQIERVVVDSQAAHIRLRDGQQFALKLDGYLRLDRLSAAQRDDVRLEGGGFVASWRHHDAGLCDSIDLAWDELQDQALKRLHAAGWDLQTISQRDRQLVVLWRLQADYYNGGLMQFFANWGMPTFELAQQVLTLIGLPAACQALRDLYAVFARLEDEPEEIELWSICSWLDEAENARIDELDDGFDALIADLPIRALHHFLIIDTERPPAN</sequence>
<dbReference type="EMBL" id="FOMO01000009">
    <property type="protein sequence ID" value="SFE12705.1"/>
    <property type="molecule type" value="Genomic_DNA"/>
</dbReference>
<evidence type="ECO:0000313" key="2">
    <source>
        <dbReference type="EMBL" id="SFE12705.1"/>
    </source>
</evidence>
<accession>A0A1I1XZ52</accession>
<dbReference type="InterPro" id="IPR025402">
    <property type="entry name" value="DMP19_C"/>
</dbReference>
<protein>
    <recommendedName>
        <fullName evidence="1">DNA mimic protein DMP19 C-terminal domain-containing protein</fullName>
    </recommendedName>
</protein>
<dbReference type="Gene3D" id="1.20.1420.60">
    <property type="match status" value="1"/>
</dbReference>
<feature type="domain" description="DNA mimic protein DMP19 C-terminal" evidence="1">
    <location>
        <begin position="102"/>
        <end position="206"/>
    </location>
</feature>
<evidence type="ECO:0000259" key="1">
    <source>
        <dbReference type="Pfam" id="PF14300"/>
    </source>
</evidence>
<organism evidence="2 3">
    <name type="scientific">Pseudomonas straminea</name>
    <dbReference type="NCBI Taxonomy" id="47882"/>
    <lineage>
        <taxon>Bacteria</taxon>
        <taxon>Pseudomonadati</taxon>
        <taxon>Pseudomonadota</taxon>
        <taxon>Gammaproteobacteria</taxon>
        <taxon>Pseudomonadales</taxon>
        <taxon>Pseudomonadaceae</taxon>
        <taxon>Phytopseudomonas</taxon>
    </lineage>
</organism>
<dbReference type="Proteomes" id="UP000243950">
    <property type="component" value="Unassembled WGS sequence"/>
</dbReference>